<organism evidence="2 3">
    <name type="scientific">Apiospora rasikravindrae</name>
    <dbReference type="NCBI Taxonomy" id="990691"/>
    <lineage>
        <taxon>Eukaryota</taxon>
        <taxon>Fungi</taxon>
        <taxon>Dikarya</taxon>
        <taxon>Ascomycota</taxon>
        <taxon>Pezizomycotina</taxon>
        <taxon>Sordariomycetes</taxon>
        <taxon>Xylariomycetidae</taxon>
        <taxon>Amphisphaeriales</taxon>
        <taxon>Apiosporaceae</taxon>
        <taxon>Apiospora</taxon>
    </lineage>
</organism>
<feature type="region of interest" description="Disordered" evidence="1">
    <location>
        <begin position="1"/>
        <end position="101"/>
    </location>
</feature>
<gene>
    <name evidence="2" type="ORF">PG993_008929</name>
</gene>
<comment type="caution">
    <text evidence="2">The sequence shown here is derived from an EMBL/GenBank/DDBJ whole genome shotgun (WGS) entry which is preliminary data.</text>
</comment>
<dbReference type="Proteomes" id="UP001444661">
    <property type="component" value="Unassembled WGS sequence"/>
</dbReference>
<sequence>MGRRPVRVKSRGGFATALPPDGRRANPSVGRWKPHAREYLEQSNKPSGFQSTSGRNAVAGDEKQPPPGRGYTNVGCPMGPSQLDGAQAGQANTPLPNASEQSLIRQAVDEADYAKELANPAPNKACAWNGPFDNFQALPGAE</sequence>
<evidence type="ECO:0000313" key="2">
    <source>
        <dbReference type="EMBL" id="KAK8036315.1"/>
    </source>
</evidence>
<name>A0ABR1SPQ8_9PEZI</name>
<evidence type="ECO:0000313" key="3">
    <source>
        <dbReference type="Proteomes" id="UP001444661"/>
    </source>
</evidence>
<evidence type="ECO:0000256" key="1">
    <source>
        <dbReference type="SAM" id="MobiDB-lite"/>
    </source>
</evidence>
<feature type="compositionally biased region" description="Polar residues" evidence="1">
    <location>
        <begin position="89"/>
        <end position="101"/>
    </location>
</feature>
<reference evidence="2 3" key="1">
    <citation type="submission" date="2023-01" db="EMBL/GenBank/DDBJ databases">
        <title>Analysis of 21 Apiospora genomes using comparative genomics revels a genus with tremendous synthesis potential of carbohydrate active enzymes and secondary metabolites.</title>
        <authorList>
            <person name="Sorensen T."/>
        </authorList>
    </citation>
    <scope>NUCLEOTIDE SEQUENCE [LARGE SCALE GENOMIC DNA]</scope>
    <source>
        <strain evidence="2 3">CBS 33761</strain>
    </source>
</reference>
<feature type="compositionally biased region" description="Basic residues" evidence="1">
    <location>
        <begin position="1"/>
        <end position="10"/>
    </location>
</feature>
<proteinExistence type="predicted"/>
<dbReference type="EMBL" id="JAQQWK010000008">
    <property type="protein sequence ID" value="KAK8036315.1"/>
    <property type="molecule type" value="Genomic_DNA"/>
</dbReference>
<accession>A0ABR1SPQ8</accession>
<protein>
    <submittedName>
        <fullName evidence="2">Uncharacterized protein</fullName>
    </submittedName>
</protein>
<feature type="compositionally biased region" description="Polar residues" evidence="1">
    <location>
        <begin position="41"/>
        <end position="55"/>
    </location>
</feature>
<keyword evidence="3" id="KW-1185">Reference proteome</keyword>